<keyword evidence="7" id="KW-0378">Hydrolase</keyword>
<dbReference type="PANTHER" id="PTHR10642:SF26">
    <property type="entry name" value="RIBONUCLEASE H1"/>
    <property type="match status" value="1"/>
</dbReference>
<dbReference type="GO" id="GO:0046872">
    <property type="term" value="F:metal ion binding"/>
    <property type="evidence" value="ECO:0007669"/>
    <property type="project" value="UniProtKB-KW"/>
</dbReference>
<evidence type="ECO:0000313" key="10">
    <source>
        <dbReference type="Proteomes" id="UP001152300"/>
    </source>
</evidence>
<dbReference type="CDD" id="cd13934">
    <property type="entry name" value="RNase_H_Dikarya_like"/>
    <property type="match status" value="1"/>
</dbReference>
<comment type="caution">
    <text evidence="9">The sequence shown here is derived from an EMBL/GenBank/DDBJ whole genome shotgun (WGS) entry which is preliminary data.</text>
</comment>
<dbReference type="Gene3D" id="3.30.420.10">
    <property type="entry name" value="Ribonuclease H-like superfamily/Ribonuclease H"/>
    <property type="match status" value="1"/>
</dbReference>
<dbReference type="AlphaFoldDB" id="A0A9X0ABU5"/>
<dbReference type="InterPro" id="IPR050092">
    <property type="entry name" value="RNase_H"/>
</dbReference>
<dbReference type="GO" id="GO:0004523">
    <property type="term" value="F:RNA-DNA hybrid ribonuclease activity"/>
    <property type="evidence" value="ECO:0007669"/>
    <property type="project" value="UniProtKB-EC"/>
</dbReference>
<dbReference type="PROSITE" id="PS50879">
    <property type="entry name" value="RNASE_H_1"/>
    <property type="match status" value="1"/>
</dbReference>
<dbReference type="EC" id="3.1.26.4" evidence="3"/>
<dbReference type="SUPFAM" id="SSF53098">
    <property type="entry name" value="Ribonuclease H-like"/>
    <property type="match status" value="1"/>
</dbReference>
<dbReference type="InterPro" id="IPR012337">
    <property type="entry name" value="RNaseH-like_sf"/>
</dbReference>
<name>A0A9X0ABU5_9HELO</name>
<accession>A0A9X0ABU5</accession>
<dbReference type="OrthoDB" id="245563at2759"/>
<comment type="similarity">
    <text evidence="2">Belongs to the RNase H family.</text>
</comment>
<feature type="domain" description="RNase H type-1" evidence="8">
    <location>
        <begin position="67"/>
        <end position="231"/>
    </location>
</feature>
<evidence type="ECO:0000256" key="3">
    <source>
        <dbReference type="ARBA" id="ARBA00012180"/>
    </source>
</evidence>
<evidence type="ECO:0000256" key="1">
    <source>
        <dbReference type="ARBA" id="ARBA00000077"/>
    </source>
</evidence>
<evidence type="ECO:0000256" key="7">
    <source>
        <dbReference type="ARBA" id="ARBA00022801"/>
    </source>
</evidence>
<reference evidence="9" key="1">
    <citation type="submission" date="2022-11" db="EMBL/GenBank/DDBJ databases">
        <title>Genome Resource of Sclerotinia nivalis Strain SnTB1, a Plant Pathogen Isolated from American Ginseng.</title>
        <authorList>
            <person name="Fan S."/>
        </authorList>
    </citation>
    <scope>NUCLEOTIDE SEQUENCE</scope>
    <source>
        <strain evidence="9">SnTB1</strain>
    </source>
</reference>
<proteinExistence type="inferred from homology"/>
<dbReference type="PANTHER" id="PTHR10642">
    <property type="entry name" value="RIBONUCLEASE H1"/>
    <property type="match status" value="1"/>
</dbReference>
<comment type="catalytic activity">
    <reaction evidence="1">
        <text>Endonucleolytic cleavage to 5'-phosphomonoester.</text>
        <dbReference type="EC" id="3.1.26.4"/>
    </reaction>
</comment>
<evidence type="ECO:0000256" key="2">
    <source>
        <dbReference type="ARBA" id="ARBA00005300"/>
    </source>
</evidence>
<dbReference type="EMBL" id="JAPEIS010000018">
    <property type="protein sequence ID" value="KAJ8057988.1"/>
    <property type="molecule type" value="Genomic_DNA"/>
</dbReference>
<dbReference type="Pfam" id="PF00075">
    <property type="entry name" value="RNase_H"/>
    <property type="match status" value="1"/>
</dbReference>
<dbReference type="GO" id="GO:0003676">
    <property type="term" value="F:nucleic acid binding"/>
    <property type="evidence" value="ECO:0007669"/>
    <property type="project" value="InterPro"/>
</dbReference>
<dbReference type="InterPro" id="IPR002156">
    <property type="entry name" value="RNaseH_domain"/>
</dbReference>
<sequence length="245" mass="27300">MDSHNEPNTNCFTKFVNSDPETLYSRRFIPELNNLYIDRPTDILDACPGCGALKGLFKNRTGAIKADNKSQIIFVDGACSGNGQEGARASYGVYFGDKAYDNSSGLIDKDLPQTNQVAELYAAIMALKIVRENLYEDIENGIPRTGNRHSCSILIITDSAYVVNGASSWVLKWKENGFRTSTGSPVKNAGLFAELDDLIGEFKRHHVPVWFWHVKREFNRSADAMARVPLYGDQEIPALIPFIKD</sequence>
<evidence type="ECO:0000259" key="8">
    <source>
        <dbReference type="PROSITE" id="PS50879"/>
    </source>
</evidence>
<dbReference type="GO" id="GO:0043137">
    <property type="term" value="P:DNA replication, removal of RNA primer"/>
    <property type="evidence" value="ECO:0007669"/>
    <property type="project" value="TreeGrafter"/>
</dbReference>
<organism evidence="9 10">
    <name type="scientific">Sclerotinia nivalis</name>
    <dbReference type="NCBI Taxonomy" id="352851"/>
    <lineage>
        <taxon>Eukaryota</taxon>
        <taxon>Fungi</taxon>
        <taxon>Dikarya</taxon>
        <taxon>Ascomycota</taxon>
        <taxon>Pezizomycotina</taxon>
        <taxon>Leotiomycetes</taxon>
        <taxon>Helotiales</taxon>
        <taxon>Sclerotiniaceae</taxon>
        <taxon>Sclerotinia</taxon>
    </lineage>
</organism>
<gene>
    <name evidence="9" type="ORF">OCU04_013161</name>
</gene>
<keyword evidence="4" id="KW-0540">Nuclease</keyword>
<protein>
    <recommendedName>
        <fullName evidence="3">ribonuclease H</fullName>
        <ecNumber evidence="3">3.1.26.4</ecNumber>
    </recommendedName>
</protein>
<evidence type="ECO:0000256" key="4">
    <source>
        <dbReference type="ARBA" id="ARBA00022722"/>
    </source>
</evidence>
<keyword evidence="5" id="KW-0479">Metal-binding</keyword>
<evidence type="ECO:0000256" key="6">
    <source>
        <dbReference type="ARBA" id="ARBA00022759"/>
    </source>
</evidence>
<keyword evidence="10" id="KW-1185">Reference proteome</keyword>
<evidence type="ECO:0000313" key="9">
    <source>
        <dbReference type="EMBL" id="KAJ8057988.1"/>
    </source>
</evidence>
<evidence type="ECO:0000256" key="5">
    <source>
        <dbReference type="ARBA" id="ARBA00022723"/>
    </source>
</evidence>
<keyword evidence="6" id="KW-0255">Endonuclease</keyword>
<dbReference type="InterPro" id="IPR036397">
    <property type="entry name" value="RNaseH_sf"/>
</dbReference>
<dbReference type="Proteomes" id="UP001152300">
    <property type="component" value="Unassembled WGS sequence"/>
</dbReference>